<proteinExistence type="predicted"/>
<evidence type="ECO:0000313" key="2">
    <source>
        <dbReference type="EMBL" id="TLG72062.1"/>
    </source>
</evidence>
<gene>
    <name evidence="2" type="ORF">FEZ08_09520</name>
</gene>
<dbReference type="SMART" id="SM00497">
    <property type="entry name" value="IENR1"/>
    <property type="match status" value="1"/>
</dbReference>
<comment type="caution">
    <text evidence="2">The sequence shown here is derived from an EMBL/GenBank/DDBJ whole genome shotgun (WGS) entry which is preliminary data.</text>
</comment>
<dbReference type="Gene3D" id="3.90.75.20">
    <property type="match status" value="1"/>
</dbReference>
<feature type="domain" description="Nuclease-associated modular DNA-binding 1" evidence="1">
    <location>
        <begin position="123"/>
        <end position="154"/>
    </location>
</feature>
<dbReference type="EMBL" id="VBWP01000009">
    <property type="protein sequence ID" value="TLG72062.1"/>
    <property type="molecule type" value="Genomic_DNA"/>
</dbReference>
<evidence type="ECO:0000313" key="3">
    <source>
        <dbReference type="Proteomes" id="UP000306912"/>
    </source>
</evidence>
<sequence length="177" mass="20555">MKDKHQETDGEYWFPAYGFPLYECSNTGKVRNVETKRELGRSGKNQVVTLIKVSDSGTITRRNLSLARLVYQSYYKKKVPKGYYVHRMNEINHDNHIANLKLISTSERAKVIGKKRRKPIDHFDSNGEYITTYKSVAEAAKVLHIDRKTVNRIITNKTENKLFNLKKASKRAHIERA</sequence>
<dbReference type="InterPro" id="IPR010896">
    <property type="entry name" value="NUMOD1"/>
</dbReference>
<reference evidence="2 3" key="1">
    <citation type="submission" date="2019-05" db="EMBL/GenBank/DDBJ databases">
        <title>Culicoidintestinum kansasii gen. nov., sp. nov. from the gastrointestinal tract of the biting midge, Culicoides sonorensis.</title>
        <authorList>
            <person name="Neupane S."/>
            <person name="Ghosh A."/>
            <person name="Gunther S."/>
            <person name="Martin K."/>
            <person name="Zurek L."/>
        </authorList>
    </citation>
    <scope>NUCLEOTIDE SEQUENCE [LARGE SCALE GENOMIC DNA]</scope>
    <source>
        <strain evidence="2 3">CS-1</strain>
    </source>
</reference>
<protein>
    <recommendedName>
        <fullName evidence="1">Nuclease-associated modular DNA-binding 1 domain-containing protein</fullName>
    </recommendedName>
</protein>
<evidence type="ECO:0000259" key="1">
    <source>
        <dbReference type="Pfam" id="PF07453"/>
    </source>
</evidence>
<name>A0A5R8Q8M1_9FIRM</name>
<dbReference type="RefSeq" id="WP_138191765.1">
    <property type="nucleotide sequence ID" value="NZ_VBWP01000009.1"/>
</dbReference>
<keyword evidence="3" id="KW-1185">Reference proteome</keyword>
<organism evidence="2 3">
    <name type="scientific">Culicoidibacter larvae</name>
    <dbReference type="NCBI Taxonomy" id="2579976"/>
    <lineage>
        <taxon>Bacteria</taxon>
        <taxon>Bacillati</taxon>
        <taxon>Bacillota</taxon>
        <taxon>Culicoidibacteria</taxon>
        <taxon>Culicoidibacterales</taxon>
        <taxon>Culicoidibacteraceae</taxon>
        <taxon>Culicoidibacter</taxon>
    </lineage>
</organism>
<accession>A0A5R8Q8M1</accession>
<dbReference type="Pfam" id="PF07453">
    <property type="entry name" value="NUMOD1"/>
    <property type="match status" value="1"/>
</dbReference>
<dbReference type="AlphaFoldDB" id="A0A5R8Q8M1"/>
<dbReference type="SUPFAM" id="SSF54060">
    <property type="entry name" value="His-Me finger endonucleases"/>
    <property type="match status" value="1"/>
</dbReference>
<dbReference type="Proteomes" id="UP000306912">
    <property type="component" value="Unassembled WGS sequence"/>
</dbReference>
<dbReference type="InParanoid" id="A0A5R8Q8M1"/>
<dbReference type="InterPro" id="IPR044925">
    <property type="entry name" value="His-Me_finger_sf"/>
</dbReference>
<dbReference type="InterPro" id="IPR003647">
    <property type="entry name" value="Intron_nuc_1_rpt"/>
</dbReference>